<dbReference type="Proteomes" id="UP000249091">
    <property type="component" value="Chromosome 1"/>
</dbReference>
<evidence type="ECO:0000313" key="3">
    <source>
        <dbReference type="Proteomes" id="UP000249091"/>
    </source>
</evidence>
<accession>A0A2X4U9E1</accession>
<evidence type="ECO:0000259" key="1">
    <source>
        <dbReference type="Pfam" id="PF02627"/>
    </source>
</evidence>
<dbReference type="KEGG" id="rcr:NCTC10994_03021"/>
<keyword evidence="3" id="KW-1185">Reference proteome</keyword>
<organism evidence="2 3">
    <name type="scientific">Rhodococcus coprophilus</name>
    <dbReference type="NCBI Taxonomy" id="38310"/>
    <lineage>
        <taxon>Bacteria</taxon>
        <taxon>Bacillati</taxon>
        <taxon>Actinomycetota</taxon>
        <taxon>Actinomycetes</taxon>
        <taxon>Mycobacteriales</taxon>
        <taxon>Nocardiaceae</taxon>
        <taxon>Rhodococcus</taxon>
    </lineage>
</organism>
<dbReference type="RefSeq" id="WP_231922876.1">
    <property type="nucleotide sequence ID" value="NZ_JAFBBL010000001.1"/>
</dbReference>
<sequence length="178" mass="20056">MVLLPPLPADRWDDSVDAALKGLMPRDMRNPERAGVAMATLVNHPDLTKAFLGFSVHLLFRSTLSPRLREQIILRTAHLHGCEYEREHHRVIAAAETDLTADEIDAALEGKSDDPFERTVLEAVDELHESSRISERTWTALSAHLDTKQLMDLIFTVGGYSLLAMAYNTFGIEFEDER</sequence>
<dbReference type="PANTHER" id="PTHR34846:SF5">
    <property type="entry name" value="CARBOXYMUCONOLACTONE DECARBOXYLASE-LIKE DOMAIN-CONTAINING PROTEIN"/>
    <property type="match status" value="1"/>
</dbReference>
<evidence type="ECO:0000313" key="2">
    <source>
        <dbReference type="EMBL" id="SQI35551.1"/>
    </source>
</evidence>
<dbReference type="Gene3D" id="1.20.1290.10">
    <property type="entry name" value="AhpD-like"/>
    <property type="match status" value="1"/>
</dbReference>
<proteinExistence type="predicted"/>
<feature type="domain" description="Carboxymuconolactone decarboxylase-like" evidence="1">
    <location>
        <begin position="45"/>
        <end position="112"/>
    </location>
</feature>
<reference evidence="2 3" key="1">
    <citation type="submission" date="2018-06" db="EMBL/GenBank/DDBJ databases">
        <authorList>
            <consortium name="Pathogen Informatics"/>
            <person name="Doyle S."/>
        </authorList>
    </citation>
    <scope>NUCLEOTIDE SEQUENCE [LARGE SCALE GENOMIC DNA]</scope>
    <source>
        <strain evidence="2 3">NCTC10994</strain>
    </source>
</reference>
<dbReference type="AlphaFoldDB" id="A0A2X4U9E1"/>
<dbReference type="PANTHER" id="PTHR34846">
    <property type="entry name" value="4-CARBOXYMUCONOLACTONE DECARBOXYLASE FAMILY PROTEIN (AFU_ORTHOLOGUE AFUA_6G11590)"/>
    <property type="match status" value="1"/>
</dbReference>
<protein>
    <submittedName>
        <fullName evidence="2">4-carboxymuconolactone decarboxylase</fullName>
    </submittedName>
</protein>
<dbReference type="SUPFAM" id="SSF69118">
    <property type="entry name" value="AhpD-like"/>
    <property type="match status" value="1"/>
</dbReference>
<dbReference type="Pfam" id="PF02627">
    <property type="entry name" value="CMD"/>
    <property type="match status" value="1"/>
</dbReference>
<name>A0A2X4U9E1_9NOCA</name>
<dbReference type="EMBL" id="LS483468">
    <property type="protein sequence ID" value="SQI35551.1"/>
    <property type="molecule type" value="Genomic_DNA"/>
</dbReference>
<dbReference type="GO" id="GO:0051920">
    <property type="term" value="F:peroxiredoxin activity"/>
    <property type="evidence" value="ECO:0007669"/>
    <property type="project" value="InterPro"/>
</dbReference>
<gene>
    <name evidence="2" type="ORF">NCTC10994_03021</name>
</gene>
<dbReference type="InterPro" id="IPR003779">
    <property type="entry name" value="CMD-like"/>
</dbReference>
<dbReference type="InterPro" id="IPR029032">
    <property type="entry name" value="AhpD-like"/>
</dbReference>